<dbReference type="PROSITE" id="PS50105">
    <property type="entry name" value="SAM_DOMAIN"/>
    <property type="match status" value="1"/>
</dbReference>
<proteinExistence type="predicted"/>
<feature type="region of interest" description="Disordered" evidence="13">
    <location>
        <begin position="949"/>
        <end position="980"/>
    </location>
</feature>
<keyword evidence="5" id="KW-0221">Differentiation</keyword>
<dbReference type="GO" id="GO:0031175">
    <property type="term" value="P:neuron projection development"/>
    <property type="evidence" value="ECO:0007669"/>
    <property type="project" value="TreeGrafter"/>
</dbReference>
<dbReference type="AlphaFoldDB" id="A0A818SNQ0"/>
<dbReference type="GO" id="GO:0051015">
    <property type="term" value="F:actin filament binding"/>
    <property type="evidence" value="ECO:0007669"/>
    <property type="project" value="TreeGrafter"/>
</dbReference>
<dbReference type="GO" id="GO:0019722">
    <property type="term" value="P:calcium-mediated signaling"/>
    <property type="evidence" value="ECO:0007669"/>
    <property type="project" value="TreeGrafter"/>
</dbReference>
<evidence type="ECO:0000259" key="15">
    <source>
        <dbReference type="PROSITE" id="PS50106"/>
    </source>
</evidence>
<keyword evidence="4" id="KW-0597">Phosphoprotein</keyword>
<dbReference type="SMART" id="SM00228">
    <property type="entry name" value="PDZ"/>
    <property type="match status" value="1"/>
</dbReference>
<comment type="caution">
    <text evidence="16">The sequence shown here is derived from an EMBL/GenBank/DDBJ whole genome shotgun (WGS) entry which is preliminary data.</text>
</comment>
<feature type="region of interest" description="Disordered" evidence="13">
    <location>
        <begin position="481"/>
        <end position="520"/>
    </location>
</feature>
<evidence type="ECO:0000313" key="17">
    <source>
        <dbReference type="Proteomes" id="UP000663881"/>
    </source>
</evidence>
<dbReference type="Pfam" id="PF17817">
    <property type="entry name" value="PDZ_5"/>
    <property type="match status" value="1"/>
</dbReference>
<dbReference type="GO" id="GO:0005737">
    <property type="term" value="C:cytoplasm"/>
    <property type="evidence" value="ECO:0007669"/>
    <property type="project" value="TreeGrafter"/>
</dbReference>
<feature type="domain" description="SAM" evidence="14">
    <location>
        <begin position="1017"/>
        <end position="1080"/>
    </location>
</feature>
<dbReference type="FunFam" id="2.30.42.10:FF:000010">
    <property type="entry name" value="Neurabin-1 isoform 1"/>
    <property type="match status" value="1"/>
</dbReference>
<evidence type="ECO:0000313" key="16">
    <source>
        <dbReference type="EMBL" id="CAF3675444.1"/>
    </source>
</evidence>
<feature type="domain" description="PDZ" evidence="15">
    <location>
        <begin position="571"/>
        <end position="659"/>
    </location>
</feature>
<keyword evidence="8 12" id="KW-0175">Coiled coil</keyword>
<dbReference type="Pfam" id="PF07647">
    <property type="entry name" value="SAM_2"/>
    <property type="match status" value="1"/>
</dbReference>
<evidence type="ECO:0000256" key="2">
    <source>
        <dbReference type="ARBA" id="ARBA00022473"/>
    </source>
</evidence>
<protein>
    <recommendedName>
        <fullName evidence="18">Neurabin-1-like protein</fullName>
    </recommendedName>
</protein>
<dbReference type="InterPro" id="IPR013761">
    <property type="entry name" value="SAM/pointed_sf"/>
</dbReference>
<evidence type="ECO:0000256" key="7">
    <source>
        <dbReference type="ARBA" id="ARBA00023018"/>
    </source>
</evidence>
<dbReference type="InterPro" id="IPR040645">
    <property type="entry name" value="Neurabin-1/2_PDZ"/>
</dbReference>
<reference evidence="16" key="1">
    <citation type="submission" date="2021-02" db="EMBL/GenBank/DDBJ databases">
        <authorList>
            <person name="Nowell W R."/>
        </authorList>
    </citation>
    <scope>NUCLEOTIDE SEQUENCE</scope>
</reference>
<dbReference type="GO" id="GO:0014069">
    <property type="term" value="C:postsynaptic density"/>
    <property type="evidence" value="ECO:0007669"/>
    <property type="project" value="TreeGrafter"/>
</dbReference>
<feature type="region of interest" description="Disordered" evidence="13">
    <location>
        <begin position="1090"/>
        <end position="1127"/>
    </location>
</feature>
<dbReference type="InterPro" id="IPR001478">
    <property type="entry name" value="PDZ"/>
</dbReference>
<dbReference type="SUPFAM" id="SSF47769">
    <property type="entry name" value="SAM/Pointed domain"/>
    <property type="match status" value="1"/>
</dbReference>
<evidence type="ECO:0000256" key="3">
    <source>
        <dbReference type="ARBA" id="ARBA00022490"/>
    </source>
</evidence>
<feature type="region of interest" description="Disordered" evidence="13">
    <location>
        <begin position="251"/>
        <end position="273"/>
    </location>
</feature>
<gene>
    <name evidence="16" type="ORF">OKA104_LOCUS10742</name>
</gene>
<feature type="compositionally biased region" description="Polar residues" evidence="13">
    <location>
        <begin position="25"/>
        <end position="38"/>
    </location>
</feature>
<dbReference type="GO" id="GO:0007015">
    <property type="term" value="P:actin filament organization"/>
    <property type="evidence" value="ECO:0007669"/>
    <property type="project" value="TreeGrafter"/>
</dbReference>
<feature type="compositionally biased region" description="Low complexity" evidence="13">
    <location>
        <begin position="43"/>
        <end position="60"/>
    </location>
</feature>
<accession>A0A818SNQ0</accession>
<feature type="region of interest" description="Disordered" evidence="13">
    <location>
        <begin position="285"/>
        <end position="321"/>
    </location>
</feature>
<evidence type="ECO:0000256" key="12">
    <source>
        <dbReference type="SAM" id="Coils"/>
    </source>
</evidence>
<organism evidence="16 17">
    <name type="scientific">Adineta steineri</name>
    <dbReference type="NCBI Taxonomy" id="433720"/>
    <lineage>
        <taxon>Eukaryota</taxon>
        <taxon>Metazoa</taxon>
        <taxon>Spiralia</taxon>
        <taxon>Gnathifera</taxon>
        <taxon>Rotifera</taxon>
        <taxon>Eurotatoria</taxon>
        <taxon>Bdelloidea</taxon>
        <taxon>Adinetida</taxon>
        <taxon>Adinetidae</taxon>
        <taxon>Adineta</taxon>
    </lineage>
</organism>
<comment type="subcellular location">
    <subcellularLocation>
        <location evidence="1">Cytoplasm</location>
        <location evidence="1">Cytoskeleton</location>
    </subcellularLocation>
    <subcellularLocation>
        <location evidence="11">Synapse</location>
    </subcellularLocation>
</comment>
<evidence type="ECO:0008006" key="18">
    <source>
        <dbReference type="Google" id="ProtNLM"/>
    </source>
</evidence>
<dbReference type="InterPro" id="IPR001660">
    <property type="entry name" value="SAM"/>
</dbReference>
<dbReference type="SMART" id="SM00454">
    <property type="entry name" value="SAM"/>
    <property type="match status" value="1"/>
</dbReference>
<dbReference type="GO" id="GO:0030425">
    <property type="term" value="C:dendrite"/>
    <property type="evidence" value="ECO:0007669"/>
    <property type="project" value="TreeGrafter"/>
</dbReference>
<name>A0A818SNQ0_9BILA</name>
<feature type="coiled-coil region" evidence="12">
    <location>
        <begin position="745"/>
        <end position="838"/>
    </location>
</feature>
<dbReference type="SUPFAM" id="SSF50156">
    <property type="entry name" value="PDZ domain-like"/>
    <property type="match status" value="1"/>
</dbReference>
<dbReference type="GO" id="GO:0015629">
    <property type="term" value="C:actin cytoskeleton"/>
    <property type="evidence" value="ECO:0007669"/>
    <property type="project" value="TreeGrafter"/>
</dbReference>
<evidence type="ECO:0000256" key="4">
    <source>
        <dbReference type="ARBA" id="ARBA00022553"/>
    </source>
</evidence>
<evidence type="ECO:0000256" key="6">
    <source>
        <dbReference type="ARBA" id="ARBA00022902"/>
    </source>
</evidence>
<sequence>MADILIQPAVPSLFTHTESASSLIVDSPTADSNNNTTIHHTRTSPNHNNNNNSNNSNTTNKYIGHVSRLRSVFTQYALTLNDLKPGEHRSRYSDHHHQGFVSPVRGIADGADEHSLSPPTPILPLATTSSSTIIERSRSLSNPRILDNNTLNMNLMRNGISTLTVSDNSSATNNSSNDDHTIRFRKAKEMFQTLEEEAQATRTIIPSTTIKQNRQNDPFISETYQPDLMHNGQMNMPIVNTEHIPDLIIDHRQQQQQQQQQQMKDSLKTNDLNSNRMRDVPIQFISTSSSTSPTHSDRSFTSIPIHRSVPPPSHPPQTESFISNEDVPYAMVNRKQINSDQHYDFPADAIQQLKKQQRDDDSIEKPSNEEIANRIVASILPSNILKQKPSNEEIANRIVASILPSNILKRMDHLNTVFIKPTTIDRPLPKLSFQENDTQEPIIIKDEEKKDNISITQEHEQEQEQEQEDEQEQKWIDNPMLNGIDYINPNSTSSSPIFYEKPGLPEPNDDEKDITLSPNGTRRVQFSNAPIRVYPTYSPSEYNRRNDDIDPFSASAEYELEKRIEKMHVFHVEIEKGPDGLGISVLGMGVGADSGLEKLGIFVKSLNPQGVIARDGRIQIGDQIIEVDEHSLVGVTHTHATSVLKSTSGLVRFVIGREKDVENSEILRLIQQSLQMDQERNEMSRALQHHHDTYNERHLTDDGFSNLEFNDQDRIDDDTIKPPNHHELAKIHEKNYEQMWSMTEKQSRQDEFDILKQRYESLEKTLANVEKEKEYYQKIYEQTKKDFEHIEEKYLKAKKLIKELQDRETEFREQTDKNDQQQKKILELTKKTEELERILTNSGSQLDRLTDNSSVLTRITKLPSTSTESVLLRPPDIPERIPIRSRTSSGQNILTTERLPARNTPATSSVRLPSASIEKLSNNKLSNQHDFEVDRSPLLNHSIQMDKTQIAKTRPRNLPSKRLSNPLLDEVNNNHQNEDSDIKTSNIKISSVEETTKVSSTNHKNTITDEFIEVKDWTSDQCIQWLTAQEMTSFIPIFLNRNIDGEKLLLLDSTKMKAMGIKSSKDRDHLKTKLKELKHAELDRMRERLLSQQPTTFQHSVHSGNRLRSSSMTKLKERRLFGGSGGK</sequence>
<keyword evidence="3" id="KW-0963">Cytoplasm</keyword>
<evidence type="ECO:0000256" key="13">
    <source>
        <dbReference type="SAM" id="MobiDB-lite"/>
    </source>
</evidence>
<dbReference type="Proteomes" id="UP000663881">
    <property type="component" value="Unassembled WGS sequence"/>
</dbReference>
<feature type="region of interest" description="Disordered" evidence="13">
    <location>
        <begin position="25"/>
        <end position="61"/>
    </location>
</feature>
<keyword evidence="6" id="KW-0524">Neurogenesis</keyword>
<keyword evidence="2" id="KW-0217">Developmental protein</keyword>
<evidence type="ECO:0000256" key="5">
    <source>
        <dbReference type="ARBA" id="ARBA00022782"/>
    </source>
</evidence>
<dbReference type="Pfam" id="PF00595">
    <property type="entry name" value="PDZ"/>
    <property type="match status" value="1"/>
</dbReference>
<keyword evidence="7" id="KW-0770">Synapse</keyword>
<dbReference type="EMBL" id="CAJOAY010000483">
    <property type="protein sequence ID" value="CAF3675444.1"/>
    <property type="molecule type" value="Genomic_DNA"/>
</dbReference>
<evidence type="ECO:0000256" key="9">
    <source>
        <dbReference type="ARBA" id="ARBA00023203"/>
    </source>
</evidence>
<evidence type="ECO:0000256" key="1">
    <source>
        <dbReference type="ARBA" id="ARBA00004245"/>
    </source>
</evidence>
<dbReference type="Gene3D" id="2.30.42.10">
    <property type="match status" value="1"/>
</dbReference>
<dbReference type="PANTHER" id="PTHR16154:SF6">
    <property type="entry name" value="SPINOPHILIN, ISOFORM J"/>
    <property type="match status" value="1"/>
</dbReference>
<evidence type="ECO:0000256" key="10">
    <source>
        <dbReference type="ARBA" id="ARBA00023212"/>
    </source>
</evidence>
<dbReference type="PANTHER" id="PTHR16154">
    <property type="entry name" value="NEURABIN"/>
    <property type="match status" value="1"/>
</dbReference>
<dbReference type="InterPro" id="IPR036034">
    <property type="entry name" value="PDZ_sf"/>
</dbReference>
<evidence type="ECO:0000256" key="11">
    <source>
        <dbReference type="ARBA" id="ARBA00034103"/>
    </source>
</evidence>
<dbReference type="Gene3D" id="1.10.150.50">
    <property type="entry name" value="Transcription Factor, Ets-1"/>
    <property type="match status" value="1"/>
</dbReference>
<dbReference type="InterPro" id="IPR043446">
    <property type="entry name" value="Neurabin-like"/>
</dbReference>
<evidence type="ECO:0000256" key="8">
    <source>
        <dbReference type="ARBA" id="ARBA00023054"/>
    </source>
</evidence>
<evidence type="ECO:0000259" key="14">
    <source>
        <dbReference type="PROSITE" id="PS50105"/>
    </source>
</evidence>
<feature type="compositionally biased region" description="Polar residues" evidence="13">
    <location>
        <begin position="1090"/>
        <end position="1113"/>
    </location>
</feature>
<keyword evidence="10" id="KW-0206">Cytoskeleton</keyword>
<dbReference type="PROSITE" id="PS50106">
    <property type="entry name" value="PDZ"/>
    <property type="match status" value="1"/>
</dbReference>
<keyword evidence="9" id="KW-0009">Actin-binding</keyword>